<dbReference type="PRINTS" id="PR01246">
    <property type="entry name" value="RAD1REPAIR"/>
</dbReference>
<dbReference type="PANTHER" id="PTHR10870:SF0">
    <property type="entry name" value="CELL CYCLE CHECKPOINT PROTEIN RAD1"/>
    <property type="match status" value="1"/>
</dbReference>
<dbReference type="SUPFAM" id="SSF55979">
    <property type="entry name" value="DNA clamp"/>
    <property type="match status" value="2"/>
</dbReference>
<dbReference type="GO" id="GO:0030896">
    <property type="term" value="C:checkpoint clamp complex"/>
    <property type="evidence" value="ECO:0007669"/>
    <property type="project" value="TreeGrafter"/>
</dbReference>
<dbReference type="Gene3D" id="3.70.10.10">
    <property type="match status" value="1"/>
</dbReference>
<accession>A0A1B6GZS0</accession>
<evidence type="ECO:0000256" key="3">
    <source>
        <dbReference type="ARBA" id="ARBA00022763"/>
    </source>
</evidence>
<protein>
    <recommendedName>
        <fullName evidence="7">Cell cycle checkpoint protein RAD1</fullName>
    </recommendedName>
</protein>
<gene>
    <name evidence="6" type="ORF">g.9547</name>
</gene>
<evidence type="ECO:0000256" key="2">
    <source>
        <dbReference type="ARBA" id="ARBA00010991"/>
    </source>
</evidence>
<dbReference type="GO" id="GO:0006281">
    <property type="term" value="P:DNA repair"/>
    <property type="evidence" value="ECO:0007669"/>
    <property type="project" value="UniProtKB-KW"/>
</dbReference>
<keyword evidence="4" id="KW-0234">DNA repair</keyword>
<dbReference type="PANTHER" id="PTHR10870">
    <property type="entry name" value="CELL CYCLE CHECKPOINT PROTEIN RAD1"/>
    <property type="match status" value="1"/>
</dbReference>
<evidence type="ECO:0000256" key="1">
    <source>
        <dbReference type="ARBA" id="ARBA00004123"/>
    </source>
</evidence>
<dbReference type="InterPro" id="IPR003021">
    <property type="entry name" value="Rad1_Rec1_Rad17"/>
</dbReference>
<dbReference type="EMBL" id="GECZ01001850">
    <property type="protein sequence ID" value="JAS67919.1"/>
    <property type="molecule type" value="Transcribed_RNA"/>
</dbReference>
<evidence type="ECO:0000256" key="4">
    <source>
        <dbReference type="ARBA" id="ARBA00023204"/>
    </source>
</evidence>
<proteinExistence type="inferred from homology"/>
<reference evidence="6" key="1">
    <citation type="submission" date="2015-11" db="EMBL/GenBank/DDBJ databases">
        <title>De novo transcriptome assembly of four potential Pierce s Disease insect vectors from Arizona vineyards.</title>
        <authorList>
            <person name="Tassone E.E."/>
        </authorList>
    </citation>
    <scope>NUCLEOTIDE SEQUENCE</scope>
</reference>
<keyword evidence="5" id="KW-0539">Nucleus</keyword>
<evidence type="ECO:0000313" key="6">
    <source>
        <dbReference type="EMBL" id="JAS67919.1"/>
    </source>
</evidence>
<dbReference type="InterPro" id="IPR003011">
    <property type="entry name" value="Cell_cycle_checkpoint_Rad1"/>
</dbReference>
<evidence type="ECO:0008006" key="7">
    <source>
        <dbReference type="Google" id="ProtNLM"/>
    </source>
</evidence>
<name>A0A1B6GZS0_9HEMI</name>
<dbReference type="GO" id="GO:0000077">
    <property type="term" value="P:DNA damage checkpoint signaling"/>
    <property type="evidence" value="ECO:0007669"/>
    <property type="project" value="InterPro"/>
</dbReference>
<organism evidence="6">
    <name type="scientific">Cuerna arida</name>
    <dbReference type="NCBI Taxonomy" id="1464854"/>
    <lineage>
        <taxon>Eukaryota</taxon>
        <taxon>Metazoa</taxon>
        <taxon>Ecdysozoa</taxon>
        <taxon>Arthropoda</taxon>
        <taxon>Hexapoda</taxon>
        <taxon>Insecta</taxon>
        <taxon>Pterygota</taxon>
        <taxon>Neoptera</taxon>
        <taxon>Paraneoptera</taxon>
        <taxon>Hemiptera</taxon>
        <taxon>Auchenorrhyncha</taxon>
        <taxon>Membracoidea</taxon>
        <taxon>Cicadellidae</taxon>
        <taxon>Cicadellinae</taxon>
        <taxon>Proconiini</taxon>
        <taxon>Cuerna</taxon>
    </lineage>
</organism>
<dbReference type="AlphaFoldDB" id="A0A1B6GZS0"/>
<comment type="similarity">
    <text evidence="2">Belongs to the rad1 family.</text>
</comment>
<dbReference type="PRINTS" id="PR01245">
    <property type="entry name" value="RAD1REC1"/>
</dbReference>
<sequence>MTNTQMNVSGGRSDNLFEMKLDNVKNLSHILRALNFKEMATCFVSENGLKIVVEDAKCVQVSAFIGADLFQEFHVADEQVAFKIDLTVLLDCLSIFDNCSVVPGATAALKMFCTHEGAPLKLLLEEGGVITDCSLKTLEADDVLDFDFPVSSVANKVILQSGDFKDIFNELDNTSECVELLLSPDAPFFQISTAGVAGECQVHILHTSEMVEAFQCTKEIRSRYRYAQIRPAMKPLAVSSKVSIRTDEDGLLCLQFMIQTETKQLCYVEYFCTPVVDEED</sequence>
<dbReference type="InterPro" id="IPR046938">
    <property type="entry name" value="DNA_clamp_sf"/>
</dbReference>
<dbReference type="Pfam" id="PF02144">
    <property type="entry name" value="Rad1"/>
    <property type="match status" value="1"/>
</dbReference>
<dbReference type="CDD" id="cd00577">
    <property type="entry name" value="PCNA"/>
    <property type="match status" value="1"/>
</dbReference>
<comment type="subcellular location">
    <subcellularLocation>
        <location evidence="1">Nucleus</location>
    </subcellularLocation>
</comment>
<keyword evidence="3" id="KW-0227">DNA damage</keyword>
<evidence type="ECO:0000256" key="5">
    <source>
        <dbReference type="ARBA" id="ARBA00023242"/>
    </source>
</evidence>